<comment type="caution">
    <text evidence="1">The sequence shown here is derived from an EMBL/GenBank/DDBJ whole genome shotgun (WGS) entry which is preliminary data.</text>
</comment>
<dbReference type="Proteomes" id="UP000192801">
    <property type="component" value="Unassembled WGS sequence"/>
</dbReference>
<reference evidence="1 2" key="1">
    <citation type="submission" date="2016-12" db="EMBL/GenBank/DDBJ databases">
        <title>The new phylogeny of genus Mycobacterium.</title>
        <authorList>
            <person name="Tortoli E."/>
            <person name="Trovato A."/>
            <person name="Cirillo D.M."/>
        </authorList>
    </citation>
    <scope>NUCLEOTIDE SEQUENCE [LARGE SCALE GENOMIC DNA]</scope>
    <source>
        <strain evidence="1 2">DSM 45130</strain>
    </source>
</reference>
<evidence type="ECO:0000313" key="1">
    <source>
        <dbReference type="EMBL" id="ORA67630.1"/>
    </source>
</evidence>
<proteinExistence type="predicted"/>
<sequence>MSWELFHERNAFTAELIERATVDAEAALDFTPAQRASVERLFGNEEQLLLALRQKWMTNLSASLDQAIFEDRPLAPVPGELARSRPGLRALLDIGERRFVRLRALQRGEPMMIASHGAPDVAQRTVA</sequence>
<evidence type="ECO:0000313" key="2">
    <source>
        <dbReference type="Proteomes" id="UP000192801"/>
    </source>
</evidence>
<keyword evidence="2" id="KW-1185">Reference proteome</keyword>
<protein>
    <submittedName>
        <fullName evidence="1">Uncharacterized protein</fullName>
    </submittedName>
</protein>
<gene>
    <name evidence="1" type="ORF">BST26_15545</name>
</gene>
<dbReference type="OrthoDB" id="3773711at2"/>
<accession>A0A1X0D7B2</accession>
<dbReference type="RefSeq" id="WP_083032175.1">
    <property type="nucleotide sequence ID" value="NZ_AP022618.1"/>
</dbReference>
<dbReference type="AlphaFoldDB" id="A0A1X0D7B2"/>
<organism evidence="1 2">
    <name type="scientific">Mycolicibacterium insubricum</name>
    <dbReference type="NCBI Taxonomy" id="444597"/>
    <lineage>
        <taxon>Bacteria</taxon>
        <taxon>Bacillati</taxon>
        <taxon>Actinomycetota</taxon>
        <taxon>Actinomycetes</taxon>
        <taxon>Mycobacteriales</taxon>
        <taxon>Mycobacteriaceae</taxon>
        <taxon>Mycolicibacterium</taxon>
    </lineage>
</organism>
<name>A0A1X0D7B2_9MYCO</name>
<dbReference type="EMBL" id="MVHS01000042">
    <property type="protein sequence ID" value="ORA67630.1"/>
    <property type="molecule type" value="Genomic_DNA"/>
</dbReference>